<dbReference type="PANTHER" id="PTHR43677:SF4">
    <property type="entry name" value="QUINONE OXIDOREDUCTASE-LIKE PROTEIN 2"/>
    <property type="match status" value="1"/>
</dbReference>
<keyword evidence="2" id="KW-0560">Oxidoreductase</keyword>
<dbReference type="PATRIC" id="fig|271.14.peg.1694"/>
<evidence type="ECO:0000313" key="3">
    <source>
        <dbReference type="Proteomes" id="UP000037685"/>
    </source>
</evidence>
<gene>
    <name evidence="2" type="primary">adhT_2</name>
    <name evidence="2" type="ORF">BVI061214_01622</name>
</gene>
<evidence type="ECO:0000313" key="2">
    <source>
        <dbReference type="EMBL" id="KOX90431.1"/>
    </source>
</evidence>
<dbReference type="InterPro" id="IPR036291">
    <property type="entry name" value="NAD(P)-bd_dom_sf"/>
</dbReference>
<dbReference type="SMART" id="SM00829">
    <property type="entry name" value="PKS_ER"/>
    <property type="match status" value="1"/>
</dbReference>
<name>A0A0M9AGW3_THEAQ</name>
<dbReference type="InterPro" id="IPR011032">
    <property type="entry name" value="GroES-like_sf"/>
</dbReference>
<evidence type="ECO:0000259" key="1">
    <source>
        <dbReference type="SMART" id="SM00829"/>
    </source>
</evidence>
<dbReference type="Gene3D" id="3.90.180.10">
    <property type="entry name" value="Medium-chain alcohol dehydrogenases, catalytic domain"/>
    <property type="match status" value="1"/>
</dbReference>
<dbReference type="Pfam" id="PF00107">
    <property type="entry name" value="ADH_zinc_N"/>
    <property type="match status" value="1"/>
</dbReference>
<dbReference type="EMBL" id="LHCI01000106">
    <property type="protein sequence ID" value="KOX90431.1"/>
    <property type="molecule type" value="Genomic_DNA"/>
</dbReference>
<dbReference type="Proteomes" id="UP000037685">
    <property type="component" value="Unassembled WGS sequence"/>
</dbReference>
<comment type="caution">
    <text evidence="2">The sequence shown here is derived from an EMBL/GenBank/DDBJ whole genome shotgun (WGS) entry which is preliminary data.</text>
</comment>
<feature type="domain" description="Enoyl reductase (ER)" evidence="1">
    <location>
        <begin position="11"/>
        <end position="300"/>
    </location>
</feature>
<organism evidence="2 3">
    <name type="scientific">Thermus aquaticus</name>
    <dbReference type="NCBI Taxonomy" id="271"/>
    <lineage>
        <taxon>Bacteria</taxon>
        <taxon>Thermotogati</taxon>
        <taxon>Deinococcota</taxon>
        <taxon>Deinococci</taxon>
        <taxon>Thermales</taxon>
        <taxon>Thermaceae</taxon>
        <taxon>Thermus</taxon>
    </lineage>
</organism>
<dbReference type="RefSeq" id="WP_053767998.1">
    <property type="nucleotide sequence ID" value="NZ_LHCI01000106.1"/>
</dbReference>
<dbReference type="InterPro" id="IPR020843">
    <property type="entry name" value="ER"/>
</dbReference>
<dbReference type="EC" id="1.1.1.1" evidence="2"/>
<dbReference type="Gene3D" id="3.40.50.720">
    <property type="entry name" value="NAD(P)-binding Rossmann-like Domain"/>
    <property type="match status" value="1"/>
</dbReference>
<dbReference type="AlphaFoldDB" id="A0A0M9AGW3"/>
<dbReference type="PANTHER" id="PTHR43677">
    <property type="entry name" value="SHORT-CHAIN DEHYDROGENASE/REDUCTASE"/>
    <property type="match status" value="1"/>
</dbReference>
<dbReference type="GO" id="GO:0004022">
    <property type="term" value="F:alcohol dehydrogenase (NAD+) activity"/>
    <property type="evidence" value="ECO:0007669"/>
    <property type="project" value="UniProtKB-EC"/>
</dbReference>
<dbReference type="SUPFAM" id="SSF50129">
    <property type="entry name" value="GroES-like"/>
    <property type="match status" value="1"/>
</dbReference>
<dbReference type="InterPro" id="IPR051397">
    <property type="entry name" value="Zn-ADH-like_protein"/>
</dbReference>
<dbReference type="SUPFAM" id="SSF51735">
    <property type="entry name" value="NAD(P)-binding Rossmann-fold domains"/>
    <property type="match status" value="1"/>
</dbReference>
<reference evidence="2 3" key="1">
    <citation type="submission" date="2015-07" db="EMBL/GenBank/DDBJ databases">
        <authorList>
            <person name="Noorani M."/>
        </authorList>
    </citation>
    <scope>NUCLEOTIDE SEQUENCE [LARGE SCALE GENOMIC DNA]</scope>
    <source>
        <strain evidence="3">ATCC 25104 / DSM 625 / JCM 10724 / NBRC 103206 / NCIMB 11243 / YT-1</strain>
    </source>
</reference>
<protein>
    <submittedName>
        <fullName evidence="2">Alcohol dehydrogenase</fullName>
        <ecNumber evidence="2">1.1.1.1</ecNumber>
    </submittedName>
</protein>
<dbReference type="Pfam" id="PF08240">
    <property type="entry name" value="ADH_N"/>
    <property type="match status" value="1"/>
</dbReference>
<proteinExistence type="predicted"/>
<dbReference type="InterPro" id="IPR013149">
    <property type="entry name" value="ADH-like_C"/>
</dbReference>
<dbReference type="InterPro" id="IPR013154">
    <property type="entry name" value="ADH-like_N"/>
</dbReference>
<sequence length="302" mass="32461">MRAWVQERLEGPMVLKEAPEPVPGPGEVLLEVEAVGLNFADHLMRLGGYLTRVRPPFTPGMEAVGRVGGRRYAALMPYGALAERVAVPEEALLPLPEALSWEEAAAFPVSFLTAYLALVRAQARPGEWVLVQAAAGALGTAAVQVAKALGLRVLGAASRPEKLPLVQALGADALATYEALPEKVRELGGVDLVLEVRGKAVEESLDFLKARGRLVYIGAAEGEVAPINPLRLMRKNLAVLGFWLAPLLRERPLLEEALGFLLPRLGREMRPVVGAVFPFAEAEAAFQALLDRGHTGKIVVRL</sequence>
<accession>A0A0M9AGW3</accession>